<accession>A0A7L3FUU8</accession>
<dbReference type="GO" id="GO:0008009">
    <property type="term" value="F:chemokine activity"/>
    <property type="evidence" value="ECO:0007669"/>
    <property type="project" value="InterPro"/>
</dbReference>
<gene>
    <name evidence="5" type="primary">Ccl28</name>
    <name evidence="5" type="ORF">ZAPATR_R14590</name>
</gene>
<feature type="chain" id="PRO_5029760591" evidence="3">
    <location>
        <begin position="22"/>
        <end position="116"/>
    </location>
</feature>
<comment type="caution">
    <text evidence="5">The sequence shown here is derived from an EMBL/GenBank/DDBJ whole genome shotgun (WGS) entry which is preliminary data.</text>
</comment>
<sequence>CEAMTCPLGLYLVSNIVITLSDLFLGAFNCCTEISTEIPRGILQRVEKFEIQEADGLCHLEAIILYVRGRKFCVSPRMTGTVERWMKMNKHKIHRKKPHGRKQRRPKHIKKKEKQQ</sequence>
<keyword evidence="1" id="KW-0202">Cytokine</keyword>
<dbReference type="Gene3D" id="2.40.50.40">
    <property type="match status" value="1"/>
</dbReference>
<reference evidence="5 6" key="1">
    <citation type="submission" date="2019-09" db="EMBL/GenBank/DDBJ databases">
        <title>Bird 10,000 Genomes (B10K) Project - Family phase.</title>
        <authorList>
            <person name="Zhang G."/>
        </authorList>
    </citation>
    <scope>NUCLEOTIDE SEQUENCE [LARGE SCALE GENOMIC DNA]</scope>
    <source>
        <strain evidence="5">B10K-DU-011-47</strain>
        <tissue evidence="5">Mixed tissue sample</tissue>
    </source>
</reference>
<feature type="signal peptide" evidence="3">
    <location>
        <begin position="1"/>
        <end position="21"/>
    </location>
</feature>
<dbReference type="InterPro" id="IPR036048">
    <property type="entry name" value="Interleukin_8-like_sf"/>
</dbReference>
<dbReference type="AlphaFoldDB" id="A0A7L3FUU8"/>
<dbReference type="Pfam" id="PF00048">
    <property type="entry name" value="IL8"/>
    <property type="match status" value="1"/>
</dbReference>
<keyword evidence="6" id="KW-1185">Reference proteome</keyword>
<proteinExistence type="predicted"/>
<name>A0A7L3FUU8_9GRUI</name>
<dbReference type="GO" id="GO:0005615">
    <property type="term" value="C:extracellular space"/>
    <property type="evidence" value="ECO:0007669"/>
    <property type="project" value="UniProtKB-KW"/>
</dbReference>
<dbReference type="InterPro" id="IPR001811">
    <property type="entry name" value="Chemokine_IL8-like_dom"/>
</dbReference>
<protein>
    <submittedName>
        <fullName evidence="5">CCL28 protein</fullName>
    </submittedName>
</protein>
<evidence type="ECO:0000256" key="2">
    <source>
        <dbReference type="SAM" id="MobiDB-lite"/>
    </source>
</evidence>
<keyword evidence="3" id="KW-0732">Signal</keyword>
<dbReference type="GO" id="GO:0006955">
    <property type="term" value="P:immune response"/>
    <property type="evidence" value="ECO:0007669"/>
    <property type="project" value="InterPro"/>
</dbReference>
<organism evidence="5 6">
    <name type="scientific">Zapornia atra</name>
    <name type="common">Henderson crake</name>
    <dbReference type="NCBI Taxonomy" id="2585822"/>
    <lineage>
        <taxon>Eukaryota</taxon>
        <taxon>Metazoa</taxon>
        <taxon>Chordata</taxon>
        <taxon>Craniata</taxon>
        <taxon>Vertebrata</taxon>
        <taxon>Euteleostomi</taxon>
        <taxon>Archelosauria</taxon>
        <taxon>Archosauria</taxon>
        <taxon>Dinosauria</taxon>
        <taxon>Saurischia</taxon>
        <taxon>Theropoda</taxon>
        <taxon>Coelurosauria</taxon>
        <taxon>Aves</taxon>
        <taxon>Neognathae</taxon>
        <taxon>Neoaves</taxon>
        <taxon>Gruiformes</taxon>
        <taxon>Rallidae</taxon>
        <taxon>Zapornia</taxon>
    </lineage>
</organism>
<evidence type="ECO:0000259" key="4">
    <source>
        <dbReference type="Pfam" id="PF00048"/>
    </source>
</evidence>
<feature type="domain" description="Chemokine interleukin-8-like" evidence="4">
    <location>
        <begin position="29"/>
        <end position="79"/>
    </location>
</feature>
<evidence type="ECO:0000313" key="5">
    <source>
        <dbReference type="EMBL" id="NXT84734.1"/>
    </source>
</evidence>
<evidence type="ECO:0000256" key="1">
    <source>
        <dbReference type="ARBA" id="ARBA00022514"/>
    </source>
</evidence>
<feature type="region of interest" description="Disordered" evidence="2">
    <location>
        <begin position="89"/>
        <end position="116"/>
    </location>
</feature>
<evidence type="ECO:0000256" key="3">
    <source>
        <dbReference type="SAM" id="SignalP"/>
    </source>
</evidence>
<evidence type="ECO:0000313" key="6">
    <source>
        <dbReference type="Proteomes" id="UP000557426"/>
    </source>
</evidence>
<dbReference type="SUPFAM" id="SSF54117">
    <property type="entry name" value="Interleukin 8-like chemokines"/>
    <property type="match status" value="1"/>
</dbReference>
<feature type="non-terminal residue" evidence="5">
    <location>
        <position position="1"/>
    </location>
</feature>
<dbReference type="Proteomes" id="UP000557426">
    <property type="component" value="Unassembled WGS sequence"/>
</dbReference>
<dbReference type="EMBL" id="VZTU01031206">
    <property type="protein sequence ID" value="NXT84734.1"/>
    <property type="molecule type" value="Genomic_DNA"/>
</dbReference>
<feature type="non-terminal residue" evidence="5">
    <location>
        <position position="116"/>
    </location>
</feature>